<feature type="compositionally biased region" description="Polar residues" evidence="10">
    <location>
        <begin position="471"/>
        <end position="488"/>
    </location>
</feature>
<keyword evidence="7" id="KW-0804">Transcription</keyword>
<evidence type="ECO:0000256" key="8">
    <source>
        <dbReference type="ARBA" id="ARBA00023242"/>
    </source>
</evidence>
<name>A0AAW1NE39_SAPOF</name>
<evidence type="ECO:0000256" key="10">
    <source>
        <dbReference type="SAM" id="MobiDB-lite"/>
    </source>
</evidence>
<dbReference type="PROSITE" id="PS51141">
    <property type="entry name" value="ZF_SBP"/>
    <property type="match status" value="1"/>
</dbReference>
<dbReference type="SUPFAM" id="SSF103612">
    <property type="entry name" value="SBT domain"/>
    <property type="match status" value="1"/>
</dbReference>
<dbReference type="InterPro" id="IPR036893">
    <property type="entry name" value="SBP_sf"/>
</dbReference>
<dbReference type="Gene3D" id="4.10.1100.10">
    <property type="entry name" value="Transcription factor, SBP-box domain"/>
    <property type="match status" value="1"/>
</dbReference>
<keyword evidence="3 9" id="KW-0863">Zinc-finger</keyword>
<feature type="region of interest" description="Disordered" evidence="10">
    <location>
        <begin position="223"/>
        <end position="252"/>
    </location>
</feature>
<keyword evidence="8" id="KW-0539">Nucleus</keyword>
<keyword evidence="11" id="KW-1133">Transmembrane helix</keyword>
<dbReference type="Pfam" id="PF26102">
    <property type="entry name" value="Ig_SPL7"/>
    <property type="match status" value="1"/>
</dbReference>
<feature type="compositionally biased region" description="Basic residues" evidence="10">
    <location>
        <begin position="223"/>
        <end position="233"/>
    </location>
</feature>
<keyword evidence="14" id="KW-1185">Reference proteome</keyword>
<evidence type="ECO:0000256" key="5">
    <source>
        <dbReference type="ARBA" id="ARBA00023015"/>
    </source>
</evidence>
<evidence type="ECO:0000256" key="11">
    <source>
        <dbReference type="SAM" id="Phobius"/>
    </source>
</evidence>
<evidence type="ECO:0000256" key="3">
    <source>
        <dbReference type="ARBA" id="ARBA00022771"/>
    </source>
</evidence>
<feature type="compositionally biased region" description="Polar residues" evidence="10">
    <location>
        <begin position="119"/>
        <end position="131"/>
    </location>
</feature>
<keyword evidence="11" id="KW-0812">Transmembrane</keyword>
<feature type="compositionally biased region" description="Polar residues" evidence="10">
    <location>
        <begin position="304"/>
        <end position="315"/>
    </location>
</feature>
<evidence type="ECO:0000256" key="6">
    <source>
        <dbReference type="ARBA" id="ARBA00023125"/>
    </source>
</evidence>
<dbReference type="AlphaFoldDB" id="A0AAW1NE39"/>
<keyword evidence="6" id="KW-0238">DNA-binding</keyword>
<dbReference type="EMBL" id="JBDFQZ010000001">
    <property type="protein sequence ID" value="KAK9756602.1"/>
    <property type="molecule type" value="Genomic_DNA"/>
</dbReference>
<dbReference type="SMART" id="SM00248">
    <property type="entry name" value="ANK"/>
    <property type="match status" value="2"/>
</dbReference>
<dbReference type="Pfam" id="PF03110">
    <property type="entry name" value="SBP"/>
    <property type="match status" value="1"/>
</dbReference>
<organism evidence="13 14">
    <name type="scientific">Saponaria officinalis</name>
    <name type="common">Common soapwort</name>
    <name type="synonym">Lychnis saponaria</name>
    <dbReference type="NCBI Taxonomy" id="3572"/>
    <lineage>
        <taxon>Eukaryota</taxon>
        <taxon>Viridiplantae</taxon>
        <taxon>Streptophyta</taxon>
        <taxon>Embryophyta</taxon>
        <taxon>Tracheophyta</taxon>
        <taxon>Spermatophyta</taxon>
        <taxon>Magnoliopsida</taxon>
        <taxon>eudicotyledons</taxon>
        <taxon>Gunneridae</taxon>
        <taxon>Pentapetalae</taxon>
        <taxon>Caryophyllales</taxon>
        <taxon>Caryophyllaceae</taxon>
        <taxon>Caryophylleae</taxon>
        <taxon>Saponaria</taxon>
    </lineage>
</organism>
<feature type="region of interest" description="Disordered" evidence="10">
    <location>
        <begin position="90"/>
        <end position="157"/>
    </location>
</feature>
<dbReference type="GO" id="GO:0003677">
    <property type="term" value="F:DNA binding"/>
    <property type="evidence" value="ECO:0007669"/>
    <property type="project" value="UniProtKB-KW"/>
</dbReference>
<dbReference type="GO" id="GO:0005634">
    <property type="term" value="C:nucleus"/>
    <property type="evidence" value="ECO:0007669"/>
    <property type="project" value="UniProtKB-SubCell"/>
</dbReference>
<dbReference type="Proteomes" id="UP001443914">
    <property type="component" value="Unassembled WGS sequence"/>
</dbReference>
<keyword evidence="2" id="KW-0479">Metal-binding</keyword>
<dbReference type="InterPro" id="IPR002110">
    <property type="entry name" value="Ankyrin_rpt"/>
</dbReference>
<dbReference type="Pfam" id="PF00023">
    <property type="entry name" value="Ank"/>
    <property type="match status" value="1"/>
</dbReference>
<evidence type="ECO:0000256" key="7">
    <source>
        <dbReference type="ARBA" id="ARBA00023163"/>
    </source>
</evidence>
<evidence type="ECO:0000256" key="9">
    <source>
        <dbReference type="PROSITE-ProRule" id="PRU00470"/>
    </source>
</evidence>
<evidence type="ECO:0000259" key="12">
    <source>
        <dbReference type="PROSITE" id="PS51141"/>
    </source>
</evidence>
<feature type="domain" description="SBP-type" evidence="12">
    <location>
        <begin position="157"/>
        <end position="234"/>
    </location>
</feature>
<evidence type="ECO:0000256" key="4">
    <source>
        <dbReference type="ARBA" id="ARBA00022833"/>
    </source>
</evidence>
<evidence type="ECO:0000313" key="14">
    <source>
        <dbReference type="Proteomes" id="UP001443914"/>
    </source>
</evidence>
<accession>A0AAW1NE39</accession>
<comment type="caution">
    <text evidence="13">The sequence shown here is derived from an EMBL/GenBank/DDBJ whole genome shotgun (WGS) entry which is preliminary data.</text>
</comment>
<feature type="region of interest" description="Disordered" evidence="10">
    <location>
        <begin position="466"/>
        <end position="491"/>
    </location>
</feature>
<keyword evidence="5" id="KW-0805">Transcription regulation</keyword>
<reference evidence="13" key="1">
    <citation type="submission" date="2024-03" db="EMBL/GenBank/DDBJ databases">
        <title>WGS assembly of Saponaria officinalis var. Norfolk2.</title>
        <authorList>
            <person name="Jenkins J."/>
            <person name="Shu S."/>
            <person name="Grimwood J."/>
            <person name="Barry K."/>
            <person name="Goodstein D."/>
            <person name="Schmutz J."/>
            <person name="Leebens-Mack J."/>
            <person name="Osbourn A."/>
        </authorList>
    </citation>
    <scope>NUCLEOTIDE SEQUENCE [LARGE SCALE GENOMIC DNA]</scope>
    <source>
        <strain evidence="13">JIC</strain>
    </source>
</reference>
<feature type="region of interest" description="Disordered" evidence="10">
    <location>
        <begin position="300"/>
        <end position="403"/>
    </location>
</feature>
<dbReference type="PANTHER" id="PTHR31251:SF110">
    <property type="entry name" value="SQUAMOSA PROMOTER-BINDING-LIKE PROTEIN 14"/>
    <property type="match status" value="1"/>
</dbReference>
<comment type="subcellular location">
    <subcellularLocation>
        <location evidence="1">Nucleus</location>
    </subcellularLocation>
</comment>
<dbReference type="PANTHER" id="PTHR31251">
    <property type="entry name" value="SQUAMOSA PROMOTER-BINDING-LIKE PROTEIN 4"/>
    <property type="match status" value="1"/>
</dbReference>
<dbReference type="InterPro" id="IPR036770">
    <property type="entry name" value="Ankyrin_rpt-contain_sf"/>
</dbReference>
<protein>
    <recommendedName>
        <fullName evidence="12">SBP-type domain-containing protein</fullName>
    </recommendedName>
</protein>
<evidence type="ECO:0000256" key="2">
    <source>
        <dbReference type="ARBA" id="ARBA00022723"/>
    </source>
</evidence>
<keyword evidence="11" id="KW-0472">Membrane</keyword>
<keyword evidence="4" id="KW-0862">Zinc</keyword>
<dbReference type="InterPro" id="IPR044817">
    <property type="entry name" value="SBP-like"/>
</dbReference>
<proteinExistence type="predicted"/>
<feature type="compositionally biased region" description="Low complexity" evidence="10">
    <location>
        <begin position="339"/>
        <end position="348"/>
    </location>
</feature>
<evidence type="ECO:0000256" key="1">
    <source>
        <dbReference type="ARBA" id="ARBA00004123"/>
    </source>
</evidence>
<feature type="compositionally biased region" description="Polar residues" evidence="10">
    <location>
        <begin position="378"/>
        <end position="391"/>
    </location>
</feature>
<sequence>MEEVAAPLFIHPSRFCEVGLVGKKRTLCYNNNNNNINNQRQQHSQVELNRDGGWNPNDWEWDSGRFVARARQPDPNLLCLSTPNSEGGVSNLVLRDSHNQGDQNGNGLRLQVGGAHVSPSKTNGGSVQSSDSAEEVGPTSRPNKKVRSGSPGSGGNYPVCQVDDCTEDLSKAKDYHRRHKVCVLHSKATQVFVGSQMQRFCQQCSRFHPLSEFDEGKRSCRRRLAGHNRRRRKTQPEDATSPVVHPTNNNDTANGNLDIVNLLTVLARGQGIAEKNVSGFPTLPDKNQLIEILSKISALPRPSDLSTGSTKNISEQAALVRNKTDSNPAAKPNMDIYERSSSSYPSPTEDSDGQVQDPRMTLPLQLFSPSPGFDSPPNIVSPQKYFSSDSCSPPDERSHPSSVPITRTLFPLETTSDIGKTDRMSISDVGNVNVEASQMGNFASGTTLELFSLGNRAVSNMFQRLPPHQAGYTSSGSDHSPPSFNSSPQKDRTGRIMFKLFDKDPGQFPGGLRTQIYNWLSDSPSEMESFIRPGCVVLSVYVSMQSPAWEKLEDDFAQQVSNLIRGSNTEFWRSGRFSVNIGRQLAFHKGGKFNFCKPWSMPDAPELIVVSPLAVVSGHATSLVIRGRNLTSPGTKIHCAYKGGYSSKDVSGSTYQGFTFDEIRLSDFKVHTASSFLGRCFIEVENGVRGNSFPIIIADAKICQELRLLEHEFDDPTENVPSPGSQEEIVRFLNELGWLFQRKSSSAVANHDFLPHRFQYLLTFSIERDYCALVKTLLDIYVETDSTADGLSTECIEAVAKMHLLHRAVKKKSKRMVDLLIQYSVPDDDGVSKRYVFPPNLKGPGGITPLHLAASTSGSYDIVDILTNDPMQIGLQSWKSLLDDNGHSPSAYATMRNDHSLNSLVAQKLVDRRNSQVSISFRNEMVESLELTEVRQRSTKKLDSCSRCALMAYTRMPGSHGMLHRPFIHSMLGIAAVCVCVCLFFKSMSAPYNWENFDCGSM</sequence>
<dbReference type="Gene3D" id="1.25.40.20">
    <property type="entry name" value="Ankyrin repeat-containing domain"/>
    <property type="match status" value="1"/>
</dbReference>
<dbReference type="SUPFAM" id="SSF48403">
    <property type="entry name" value="Ankyrin repeat"/>
    <property type="match status" value="1"/>
</dbReference>
<dbReference type="FunFam" id="4.10.1100.10:FF:000001">
    <property type="entry name" value="Squamosa promoter-binding-like protein 14"/>
    <property type="match status" value="1"/>
</dbReference>
<feature type="transmembrane region" description="Helical" evidence="11">
    <location>
        <begin position="967"/>
        <end position="985"/>
    </location>
</feature>
<dbReference type="GO" id="GO:0008270">
    <property type="term" value="F:zinc ion binding"/>
    <property type="evidence" value="ECO:0007669"/>
    <property type="project" value="UniProtKB-KW"/>
</dbReference>
<evidence type="ECO:0000313" key="13">
    <source>
        <dbReference type="EMBL" id="KAK9756602.1"/>
    </source>
</evidence>
<dbReference type="InterPro" id="IPR004333">
    <property type="entry name" value="SBP_dom"/>
</dbReference>
<gene>
    <name evidence="13" type="ORF">RND81_01G108600</name>
</gene>